<dbReference type="AlphaFoldDB" id="A0A2K0UQ75"/>
<dbReference type="STRING" id="42673.A0A2K0UQ75"/>
<name>A0A2K0UQ75_GIBNY</name>
<accession>A0A2K0UQ75</accession>
<protein>
    <recommendedName>
        <fullName evidence="3">Reverse transcriptase RNase H-like domain-containing protein</fullName>
    </recommendedName>
</protein>
<evidence type="ECO:0000313" key="1">
    <source>
        <dbReference type="EMBL" id="PNP59923.1"/>
    </source>
</evidence>
<proteinExistence type="predicted"/>
<comment type="caution">
    <text evidence="1">The sequence shown here is derived from an EMBL/GenBank/DDBJ whole genome shotgun (WGS) entry which is preliminary data.</text>
</comment>
<dbReference type="OrthoDB" id="5106181at2759"/>
<organism evidence="1 2">
    <name type="scientific">Gibberella nygamai</name>
    <name type="common">Bean root rot disease fungus</name>
    <name type="synonym">Fusarium nygamai</name>
    <dbReference type="NCBI Taxonomy" id="42673"/>
    <lineage>
        <taxon>Eukaryota</taxon>
        <taxon>Fungi</taxon>
        <taxon>Dikarya</taxon>
        <taxon>Ascomycota</taxon>
        <taxon>Pezizomycotina</taxon>
        <taxon>Sordariomycetes</taxon>
        <taxon>Hypocreomycetidae</taxon>
        <taxon>Hypocreales</taxon>
        <taxon>Nectriaceae</taxon>
        <taxon>Fusarium</taxon>
        <taxon>Fusarium fujikuroi species complex</taxon>
    </lineage>
</organism>
<evidence type="ECO:0008006" key="3">
    <source>
        <dbReference type="Google" id="ProtNLM"/>
    </source>
</evidence>
<reference evidence="1 2" key="1">
    <citation type="submission" date="2017-06" db="EMBL/GenBank/DDBJ databases">
        <title>Genome of Fusarium nygamai isolate CS10214.</title>
        <authorList>
            <person name="Gardiner D.M."/>
            <person name="Obanor F."/>
            <person name="Kazan K."/>
        </authorList>
    </citation>
    <scope>NUCLEOTIDE SEQUENCE [LARGE SCALE GENOMIC DNA]</scope>
    <source>
        <strain evidence="1 2">CS10214</strain>
    </source>
</reference>
<dbReference type="EMBL" id="MTQA01000402">
    <property type="protein sequence ID" value="PNP59923.1"/>
    <property type="molecule type" value="Genomic_DNA"/>
</dbReference>
<sequence length="211" mass="23957">MKRLKAHVRSSEGSLTVFTDHSATKQIVEKTTLDTTSTDRANRRLVNASIYLSEYELRVFHIPGKKNFVPDTLSRLEAPETDGNARRLRPNYTALDDMCMGVESLMSQETKDKFIQGYINNTKYLPILKMILDSTDKPVNADRLHSEDAMSTSKRGVPFALKDRLLYHKQTDRYLRLIGNYMPIRPPVTPMHTITIDFITDLPPISSAGSP</sequence>
<evidence type="ECO:0000313" key="2">
    <source>
        <dbReference type="Proteomes" id="UP000236664"/>
    </source>
</evidence>
<dbReference type="Proteomes" id="UP000236664">
    <property type="component" value="Unassembled WGS sequence"/>
</dbReference>
<gene>
    <name evidence="1" type="ORF">FNYG_14749</name>
</gene>
<keyword evidence="2" id="KW-1185">Reference proteome</keyword>